<evidence type="ECO:0000259" key="5">
    <source>
        <dbReference type="PROSITE" id="PS50931"/>
    </source>
</evidence>
<dbReference type="Proteomes" id="UP000444174">
    <property type="component" value="Unassembled WGS sequence"/>
</dbReference>
<dbReference type="InterPro" id="IPR036388">
    <property type="entry name" value="WH-like_DNA-bd_sf"/>
</dbReference>
<dbReference type="CDD" id="cd05466">
    <property type="entry name" value="PBP2_LTTR_substrate"/>
    <property type="match status" value="1"/>
</dbReference>
<dbReference type="GO" id="GO:0005829">
    <property type="term" value="C:cytosol"/>
    <property type="evidence" value="ECO:0007669"/>
    <property type="project" value="TreeGrafter"/>
</dbReference>
<dbReference type="SUPFAM" id="SSF46785">
    <property type="entry name" value="Winged helix' DNA-binding domain"/>
    <property type="match status" value="1"/>
</dbReference>
<dbReference type="AlphaFoldDB" id="A0A843YI49"/>
<evidence type="ECO:0000313" key="6">
    <source>
        <dbReference type="EMBL" id="MQQ09345.1"/>
    </source>
</evidence>
<dbReference type="Pfam" id="PF00126">
    <property type="entry name" value="HTH_1"/>
    <property type="match status" value="1"/>
</dbReference>
<dbReference type="Gene3D" id="3.40.190.290">
    <property type="match status" value="1"/>
</dbReference>
<dbReference type="InterPro" id="IPR050950">
    <property type="entry name" value="HTH-type_LysR_regulators"/>
</dbReference>
<organism evidence="6 7">
    <name type="scientific">Tritonibacter litoralis</name>
    <dbReference type="NCBI Taxonomy" id="2662264"/>
    <lineage>
        <taxon>Bacteria</taxon>
        <taxon>Pseudomonadati</taxon>
        <taxon>Pseudomonadota</taxon>
        <taxon>Alphaproteobacteria</taxon>
        <taxon>Rhodobacterales</taxon>
        <taxon>Paracoccaceae</taxon>
        <taxon>Tritonibacter</taxon>
    </lineage>
</organism>
<evidence type="ECO:0000256" key="2">
    <source>
        <dbReference type="ARBA" id="ARBA00023015"/>
    </source>
</evidence>
<dbReference type="InterPro" id="IPR005119">
    <property type="entry name" value="LysR_subst-bd"/>
</dbReference>
<dbReference type="GO" id="GO:0003700">
    <property type="term" value="F:DNA-binding transcription factor activity"/>
    <property type="evidence" value="ECO:0007669"/>
    <property type="project" value="InterPro"/>
</dbReference>
<name>A0A843YI49_9RHOB</name>
<dbReference type="InterPro" id="IPR036390">
    <property type="entry name" value="WH_DNA-bd_sf"/>
</dbReference>
<reference evidence="6 7" key="1">
    <citation type="submission" date="2019-10" db="EMBL/GenBank/DDBJ databases">
        <title>Epibacterium sp. nov., isolated from seawater.</title>
        <authorList>
            <person name="Zhang X."/>
            <person name="Li N."/>
        </authorList>
    </citation>
    <scope>NUCLEOTIDE SEQUENCE [LARGE SCALE GENOMIC DNA]</scope>
    <source>
        <strain evidence="6 7">SM1979</strain>
    </source>
</reference>
<dbReference type="Pfam" id="PF03466">
    <property type="entry name" value="LysR_substrate"/>
    <property type="match status" value="1"/>
</dbReference>
<dbReference type="PROSITE" id="PS50931">
    <property type="entry name" value="HTH_LYSR"/>
    <property type="match status" value="1"/>
</dbReference>
<protein>
    <submittedName>
        <fullName evidence="6">LysR family transcriptional regulator</fullName>
    </submittedName>
</protein>
<comment type="caution">
    <text evidence="6">The sequence shown here is derived from an EMBL/GenBank/DDBJ whole genome shotgun (WGS) entry which is preliminary data.</text>
</comment>
<proteinExistence type="inferred from homology"/>
<keyword evidence="2" id="KW-0805">Transcription regulation</keyword>
<feature type="domain" description="HTH lysR-type" evidence="5">
    <location>
        <begin position="2"/>
        <end position="59"/>
    </location>
</feature>
<dbReference type="PRINTS" id="PR00039">
    <property type="entry name" value="HTHLYSR"/>
</dbReference>
<comment type="similarity">
    <text evidence="1">Belongs to the LysR transcriptional regulatory family.</text>
</comment>
<evidence type="ECO:0000313" key="7">
    <source>
        <dbReference type="Proteomes" id="UP000444174"/>
    </source>
</evidence>
<dbReference type="PANTHER" id="PTHR30419:SF31">
    <property type="entry name" value="BLR3139 PROTEIN"/>
    <property type="match status" value="1"/>
</dbReference>
<dbReference type="EMBL" id="WIBF01000007">
    <property type="protein sequence ID" value="MQQ09345.1"/>
    <property type="molecule type" value="Genomic_DNA"/>
</dbReference>
<keyword evidence="7" id="KW-1185">Reference proteome</keyword>
<sequence length="294" mass="32742">MIELRDLSILSSLARHRHFARAAQDCNMSQPAFSMRIRNLEERLGLSLVRRGNRFQGLTEEGEMIVRRARRLLDESRALEQEISAFKGQVTGILQIGVVPTATAFAAKVVNALHQAHPRLVTRLEVTNAQAIQQQLYDGSLDAGITYADSIGREMVDVVPLYDESYVLMAPLAMVRDFEDTISWAELEPLPLSLLEPQMHNRRILDRLLDEQGVRPNVMSESSGFMSAMIMAREGSVATILPKALVDALGPIEGTRVLRLVEPEPARPICLATLHRTPELSTVKVLRAAIDTLM</sequence>
<dbReference type="SUPFAM" id="SSF53850">
    <property type="entry name" value="Periplasmic binding protein-like II"/>
    <property type="match status" value="1"/>
</dbReference>
<dbReference type="Gene3D" id="1.10.10.10">
    <property type="entry name" value="Winged helix-like DNA-binding domain superfamily/Winged helix DNA-binding domain"/>
    <property type="match status" value="1"/>
</dbReference>
<gene>
    <name evidence="6" type="ORF">GFB49_12835</name>
</gene>
<keyword evidence="4" id="KW-0804">Transcription</keyword>
<evidence type="ECO:0000256" key="1">
    <source>
        <dbReference type="ARBA" id="ARBA00009437"/>
    </source>
</evidence>
<dbReference type="FunFam" id="1.10.10.10:FF:000001">
    <property type="entry name" value="LysR family transcriptional regulator"/>
    <property type="match status" value="1"/>
</dbReference>
<keyword evidence="3" id="KW-0238">DNA-binding</keyword>
<dbReference type="GO" id="GO:0003677">
    <property type="term" value="F:DNA binding"/>
    <property type="evidence" value="ECO:0007669"/>
    <property type="project" value="UniProtKB-KW"/>
</dbReference>
<evidence type="ECO:0000256" key="4">
    <source>
        <dbReference type="ARBA" id="ARBA00023163"/>
    </source>
</evidence>
<dbReference type="InterPro" id="IPR000847">
    <property type="entry name" value="LysR_HTH_N"/>
</dbReference>
<accession>A0A843YI49</accession>
<evidence type="ECO:0000256" key="3">
    <source>
        <dbReference type="ARBA" id="ARBA00023125"/>
    </source>
</evidence>
<dbReference type="PANTHER" id="PTHR30419">
    <property type="entry name" value="HTH-TYPE TRANSCRIPTIONAL REGULATOR YBHD"/>
    <property type="match status" value="1"/>
</dbReference>
<dbReference type="RefSeq" id="WP_153216282.1">
    <property type="nucleotide sequence ID" value="NZ_WIBF01000007.1"/>
</dbReference>